<accession>A0A2A6BFB5</accession>
<dbReference type="InterPro" id="IPR013087">
    <property type="entry name" value="Znf_C2H2_type"/>
</dbReference>
<reference evidence="2" key="2">
    <citation type="submission" date="2022-06" db="UniProtKB">
        <authorList>
            <consortium name="EnsemblMetazoa"/>
        </authorList>
    </citation>
    <scope>IDENTIFICATION</scope>
    <source>
        <strain evidence="2">PS312</strain>
    </source>
</reference>
<feature type="compositionally biased region" description="Basic and acidic residues" evidence="1">
    <location>
        <begin position="149"/>
        <end position="176"/>
    </location>
</feature>
<dbReference type="PROSITE" id="PS00028">
    <property type="entry name" value="ZINC_FINGER_C2H2_1"/>
    <property type="match status" value="1"/>
</dbReference>
<accession>A0A8R1U1Q8</accession>
<evidence type="ECO:0000256" key="1">
    <source>
        <dbReference type="SAM" id="MobiDB-lite"/>
    </source>
</evidence>
<protein>
    <submittedName>
        <fullName evidence="2">C2H2-type domain-containing protein</fullName>
    </submittedName>
</protein>
<name>A0A2A6BFB5_PRIPA</name>
<dbReference type="PROSITE" id="PS50157">
    <property type="entry name" value="ZINC_FINGER_C2H2_2"/>
    <property type="match status" value="1"/>
</dbReference>
<evidence type="ECO:0000313" key="2">
    <source>
        <dbReference type="EnsemblMetazoa" id="PPA00203.1"/>
    </source>
</evidence>
<evidence type="ECO:0000313" key="3">
    <source>
        <dbReference type="Proteomes" id="UP000005239"/>
    </source>
</evidence>
<proteinExistence type="predicted"/>
<dbReference type="EnsemblMetazoa" id="PPA00203.1">
    <property type="protein sequence ID" value="PPA00203.1"/>
    <property type="gene ID" value="WBGene00089757"/>
</dbReference>
<dbReference type="AlphaFoldDB" id="A0A2A6BFB5"/>
<feature type="region of interest" description="Disordered" evidence="1">
    <location>
        <begin position="145"/>
        <end position="176"/>
    </location>
</feature>
<sequence length="176" mass="20383">MVERMKWKSHIKYTSSSSSSSPSAIDISAQTPVHKLVPGHDKDPMKRPFRCEKCGGFLRTRRTFTLHMRPHAKNPLFNRRAQQKLNLSRNRKTKKQVAENTTDVGCMSHAEPISIQSEALTLEEESRPEYDDSNNEIYDDIATSLSMYTHDDEHYQRKRGTDSAERDGRKEMRSRV</sequence>
<feature type="region of interest" description="Disordered" evidence="1">
    <location>
        <begin position="1"/>
        <end position="44"/>
    </location>
</feature>
<dbReference type="Proteomes" id="UP000005239">
    <property type="component" value="Unassembled WGS sequence"/>
</dbReference>
<reference evidence="3" key="1">
    <citation type="journal article" date="2008" name="Nat. Genet.">
        <title>The Pristionchus pacificus genome provides a unique perspective on nematode lifestyle and parasitism.</title>
        <authorList>
            <person name="Dieterich C."/>
            <person name="Clifton S.W."/>
            <person name="Schuster L.N."/>
            <person name="Chinwalla A."/>
            <person name="Delehaunty K."/>
            <person name="Dinkelacker I."/>
            <person name="Fulton L."/>
            <person name="Fulton R."/>
            <person name="Godfrey J."/>
            <person name="Minx P."/>
            <person name="Mitreva M."/>
            <person name="Roeseler W."/>
            <person name="Tian H."/>
            <person name="Witte H."/>
            <person name="Yang S.P."/>
            <person name="Wilson R.K."/>
            <person name="Sommer R.J."/>
        </authorList>
    </citation>
    <scope>NUCLEOTIDE SEQUENCE [LARGE SCALE GENOMIC DNA]</scope>
    <source>
        <strain evidence="3">PS312</strain>
    </source>
</reference>
<keyword evidence="3" id="KW-1185">Reference proteome</keyword>
<organism evidence="2 3">
    <name type="scientific">Pristionchus pacificus</name>
    <name type="common">Parasitic nematode worm</name>
    <dbReference type="NCBI Taxonomy" id="54126"/>
    <lineage>
        <taxon>Eukaryota</taxon>
        <taxon>Metazoa</taxon>
        <taxon>Ecdysozoa</taxon>
        <taxon>Nematoda</taxon>
        <taxon>Chromadorea</taxon>
        <taxon>Rhabditida</taxon>
        <taxon>Rhabditina</taxon>
        <taxon>Diplogasteromorpha</taxon>
        <taxon>Diplogasteroidea</taxon>
        <taxon>Neodiplogasteridae</taxon>
        <taxon>Pristionchus</taxon>
    </lineage>
</organism>
<gene>
    <name evidence="2" type="primary">WBGene00089757</name>
</gene>